<dbReference type="PANTHER" id="PTHR35603">
    <property type="match status" value="1"/>
</dbReference>
<dbReference type="AlphaFoldDB" id="A0A4P8IMN7"/>
<accession>A0A4P8IMN7</accession>
<sequence length="260" mass="26628">MDNQSAPTTPRRRLHPLIATAAAGVIVASLAATAAITGLFPKASSSDAQDNQTQAAAVTAQPQGVVDSSAPATLPANGQASQQVAQQAAPPQEQPQTMAQQPAAPAEPAAPAQQAEQPALPQYGQQPAQPQYTQQPQYAQQPQQQPAPAYCATCGTVVAVVPIKKEGHGTGVGAVGGAVAGGVVGNMFGHGTGRAAMTVLGAVGGGFAGNAVEKHLRSETDYQVRVKMENGHTRYFTYREAPPFQQGERVHIENGTLVAG</sequence>
<feature type="compositionally biased region" description="Low complexity" evidence="3">
    <location>
        <begin position="43"/>
        <end position="63"/>
    </location>
</feature>
<keyword evidence="4" id="KW-1133">Transmembrane helix</keyword>
<dbReference type="Proteomes" id="UP000298656">
    <property type="component" value="Chromosome 1"/>
</dbReference>
<dbReference type="InterPro" id="IPR051407">
    <property type="entry name" value="Bact_OM_lipoprot/Surf_antigen"/>
</dbReference>
<comment type="subcellular location">
    <subcellularLocation>
        <location evidence="1">Membrane</location>
    </subcellularLocation>
</comment>
<reference evidence="6 7" key="1">
    <citation type="submission" date="2019-05" db="EMBL/GenBank/DDBJ databases">
        <title>Burkholderia sp. DHOD12, isolated from subtropical forest soil.</title>
        <authorList>
            <person name="Gao Z.-H."/>
            <person name="Qiu L.-H."/>
        </authorList>
    </citation>
    <scope>NUCLEOTIDE SEQUENCE [LARGE SCALE GENOMIC DNA]</scope>
    <source>
        <strain evidence="6 7">DHOD12</strain>
    </source>
</reference>
<evidence type="ECO:0000259" key="5">
    <source>
        <dbReference type="Pfam" id="PF05433"/>
    </source>
</evidence>
<feature type="domain" description="Glycine zipper 2TM" evidence="5">
    <location>
        <begin position="173"/>
        <end position="213"/>
    </location>
</feature>
<evidence type="ECO:0000256" key="1">
    <source>
        <dbReference type="ARBA" id="ARBA00004370"/>
    </source>
</evidence>
<keyword evidence="7" id="KW-1185">Reference proteome</keyword>
<name>A0A4P8IMN7_9BURK</name>
<dbReference type="EMBL" id="CP040077">
    <property type="protein sequence ID" value="QCP49231.1"/>
    <property type="molecule type" value="Genomic_DNA"/>
</dbReference>
<dbReference type="KEGG" id="tvl:FAZ95_08595"/>
<gene>
    <name evidence="6" type="ORF">FAZ95_08595</name>
</gene>
<protein>
    <submittedName>
        <fullName evidence="6">Glycine zipper 2TM domain-containing protein</fullName>
    </submittedName>
</protein>
<organism evidence="6 7">
    <name type="scientific">Trinickia violacea</name>
    <dbReference type="NCBI Taxonomy" id="2571746"/>
    <lineage>
        <taxon>Bacteria</taxon>
        <taxon>Pseudomonadati</taxon>
        <taxon>Pseudomonadota</taxon>
        <taxon>Betaproteobacteria</taxon>
        <taxon>Burkholderiales</taxon>
        <taxon>Burkholderiaceae</taxon>
        <taxon>Trinickia</taxon>
    </lineage>
</organism>
<feature type="compositionally biased region" description="Low complexity" evidence="3">
    <location>
        <begin position="79"/>
        <end position="141"/>
    </location>
</feature>
<dbReference type="PANTHER" id="PTHR35603:SF2">
    <property type="entry name" value="OUTER MEMBRANE LIPOPROTEIN"/>
    <property type="match status" value="1"/>
</dbReference>
<evidence type="ECO:0000256" key="3">
    <source>
        <dbReference type="SAM" id="MobiDB-lite"/>
    </source>
</evidence>
<keyword evidence="2 4" id="KW-0472">Membrane</keyword>
<feature type="region of interest" description="Disordered" evidence="3">
    <location>
        <begin position="43"/>
        <end position="141"/>
    </location>
</feature>
<dbReference type="InterPro" id="IPR008816">
    <property type="entry name" value="Gly_zipper_2TM_dom"/>
</dbReference>
<proteinExistence type="predicted"/>
<dbReference type="OrthoDB" id="5298735at2"/>
<dbReference type="RefSeq" id="WP_137332062.1">
    <property type="nucleotide sequence ID" value="NZ_CP040077.1"/>
</dbReference>
<evidence type="ECO:0000256" key="4">
    <source>
        <dbReference type="SAM" id="Phobius"/>
    </source>
</evidence>
<evidence type="ECO:0000313" key="7">
    <source>
        <dbReference type="Proteomes" id="UP000298656"/>
    </source>
</evidence>
<dbReference type="Pfam" id="PF05433">
    <property type="entry name" value="Rick_17kDa_Anti"/>
    <property type="match status" value="1"/>
</dbReference>
<dbReference type="GO" id="GO:0019867">
    <property type="term" value="C:outer membrane"/>
    <property type="evidence" value="ECO:0007669"/>
    <property type="project" value="InterPro"/>
</dbReference>
<evidence type="ECO:0000256" key="2">
    <source>
        <dbReference type="ARBA" id="ARBA00023136"/>
    </source>
</evidence>
<feature type="transmembrane region" description="Helical" evidence="4">
    <location>
        <begin position="17"/>
        <end position="40"/>
    </location>
</feature>
<evidence type="ECO:0000313" key="6">
    <source>
        <dbReference type="EMBL" id="QCP49231.1"/>
    </source>
</evidence>
<keyword evidence="4" id="KW-0812">Transmembrane</keyword>